<dbReference type="Proteomes" id="UP000621500">
    <property type="component" value="Unassembled WGS sequence"/>
</dbReference>
<reference evidence="2 3" key="1">
    <citation type="submission" date="2021-01" db="EMBL/GenBank/DDBJ databases">
        <title>Whole genome shotgun sequence of Plantactinospora mayteni NBRC 109088.</title>
        <authorList>
            <person name="Komaki H."/>
            <person name="Tamura T."/>
        </authorList>
    </citation>
    <scope>NUCLEOTIDE SEQUENCE [LARGE SCALE GENOMIC DNA]</scope>
    <source>
        <strain evidence="2 3">NBRC 109088</strain>
    </source>
</reference>
<dbReference type="RefSeq" id="WP_203859983.1">
    <property type="nucleotide sequence ID" value="NZ_BAAAZQ010000025.1"/>
</dbReference>
<sequence length="99" mass="11314">MGEHSHRPARGRSGIPYPATGRPTLMPWQVRERRFRTVGFGRRGLDPTEVREFLERVAGDLAAVQQALAHSQQETARLGDTLRRWQARHTGTGNRWEGR</sequence>
<accession>A0ABQ4EV55</accession>
<evidence type="ECO:0000313" key="2">
    <source>
        <dbReference type="EMBL" id="GIG98557.1"/>
    </source>
</evidence>
<comment type="caution">
    <text evidence="2">The sequence shown here is derived from an EMBL/GenBank/DDBJ whole genome shotgun (WGS) entry which is preliminary data.</text>
</comment>
<name>A0ABQ4EV55_9ACTN</name>
<dbReference type="NCBIfam" id="TIGR03544">
    <property type="entry name" value="DivI1A_domain"/>
    <property type="match status" value="1"/>
</dbReference>
<dbReference type="Gene3D" id="6.10.250.660">
    <property type="match status" value="1"/>
</dbReference>
<feature type="region of interest" description="Disordered" evidence="1">
    <location>
        <begin position="1"/>
        <end position="23"/>
    </location>
</feature>
<evidence type="ECO:0000313" key="3">
    <source>
        <dbReference type="Proteomes" id="UP000621500"/>
    </source>
</evidence>
<proteinExistence type="predicted"/>
<evidence type="ECO:0008006" key="4">
    <source>
        <dbReference type="Google" id="ProtNLM"/>
    </source>
</evidence>
<keyword evidence="3" id="KW-1185">Reference proteome</keyword>
<dbReference type="InterPro" id="IPR019933">
    <property type="entry name" value="DivIVA_domain"/>
</dbReference>
<evidence type="ECO:0000256" key="1">
    <source>
        <dbReference type="SAM" id="MobiDB-lite"/>
    </source>
</evidence>
<dbReference type="EMBL" id="BONX01000035">
    <property type="protein sequence ID" value="GIG98557.1"/>
    <property type="molecule type" value="Genomic_DNA"/>
</dbReference>
<protein>
    <recommendedName>
        <fullName evidence="4">Antigen 84</fullName>
    </recommendedName>
</protein>
<organism evidence="2 3">
    <name type="scientific">Plantactinospora mayteni</name>
    <dbReference type="NCBI Taxonomy" id="566021"/>
    <lineage>
        <taxon>Bacteria</taxon>
        <taxon>Bacillati</taxon>
        <taxon>Actinomycetota</taxon>
        <taxon>Actinomycetes</taxon>
        <taxon>Micromonosporales</taxon>
        <taxon>Micromonosporaceae</taxon>
        <taxon>Plantactinospora</taxon>
    </lineage>
</organism>
<gene>
    <name evidence="2" type="ORF">Pma05_51300</name>
</gene>